<protein>
    <recommendedName>
        <fullName evidence="4">OPA3-like protein</fullName>
    </recommendedName>
</protein>
<dbReference type="EMBL" id="JAQQAF010000004">
    <property type="protein sequence ID" value="KAJ8494089.1"/>
    <property type="molecule type" value="Genomic_DNA"/>
</dbReference>
<reference evidence="2 3" key="1">
    <citation type="submission" date="2022-12" db="EMBL/GenBank/DDBJ databases">
        <title>Chromosome-scale assembly of the Ensete ventricosum genome.</title>
        <authorList>
            <person name="Dussert Y."/>
            <person name="Stocks J."/>
            <person name="Wendawek A."/>
            <person name="Woldeyes F."/>
            <person name="Nichols R.A."/>
            <person name="Borrell J.S."/>
        </authorList>
    </citation>
    <scope>NUCLEOTIDE SEQUENCE [LARGE SCALE GENOMIC DNA]</scope>
    <source>
        <strain evidence="3">cv. Maze</strain>
        <tissue evidence="2">Seeds</tissue>
    </source>
</reference>
<evidence type="ECO:0000313" key="3">
    <source>
        <dbReference type="Proteomes" id="UP001222027"/>
    </source>
</evidence>
<feature type="coiled-coil region" evidence="1">
    <location>
        <begin position="99"/>
        <end position="143"/>
    </location>
</feature>
<organism evidence="2 3">
    <name type="scientific">Ensete ventricosum</name>
    <name type="common">Abyssinian banana</name>
    <name type="synonym">Musa ensete</name>
    <dbReference type="NCBI Taxonomy" id="4639"/>
    <lineage>
        <taxon>Eukaryota</taxon>
        <taxon>Viridiplantae</taxon>
        <taxon>Streptophyta</taxon>
        <taxon>Embryophyta</taxon>
        <taxon>Tracheophyta</taxon>
        <taxon>Spermatophyta</taxon>
        <taxon>Magnoliopsida</taxon>
        <taxon>Liliopsida</taxon>
        <taxon>Zingiberales</taxon>
        <taxon>Musaceae</taxon>
        <taxon>Ensete</taxon>
    </lineage>
</organism>
<keyword evidence="1" id="KW-0175">Coiled coil</keyword>
<dbReference type="GO" id="GO:0005739">
    <property type="term" value="C:mitochondrion"/>
    <property type="evidence" value="ECO:0007669"/>
    <property type="project" value="TreeGrafter"/>
</dbReference>
<dbReference type="AlphaFoldDB" id="A0AAV8PTW0"/>
<keyword evidence="3" id="KW-1185">Reference proteome</keyword>
<gene>
    <name evidence="2" type="ORF">OPV22_015810</name>
</gene>
<accession>A0AAV8PTW0</accession>
<dbReference type="GO" id="GO:0019216">
    <property type="term" value="P:regulation of lipid metabolic process"/>
    <property type="evidence" value="ECO:0007669"/>
    <property type="project" value="TreeGrafter"/>
</dbReference>
<evidence type="ECO:0000256" key="1">
    <source>
        <dbReference type="SAM" id="Coils"/>
    </source>
</evidence>
<dbReference type="Pfam" id="PF07047">
    <property type="entry name" value="OPA3"/>
    <property type="match status" value="1"/>
</dbReference>
<dbReference type="Proteomes" id="UP001222027">
    <property type="component" value="Unassembled WGS sequence"/>
</dbReference>
<dbReference type="PANTHER" id="PTHR12499">
    <property type="entry name" value="OPTIC ATROPHY 3 PROTEIN OPA3"/>
    <property type="match status" value="1"/>
</dbReference>
<evidence type="ECO:0000313" key="2">
    <source>
        <dbReference type="EMBL" id="KAJ8494089.1"/>
    </source>
</evidence>
<dbReference type="InterPro" id="IPR010754">
    <property type="entry name" value="OPA3-like"/>
</dbReference>
<dbReference type="PANTHER" id="PTHR12499:SF22">
    <property type="entry name" value="OS02G0312500 PROTEIN"/>
    <property type="match status" value="1"/>
</dbReference>
<proteinExistence type="predicted"/>
<comment type="caution">
    <text evidence="2">The sequence shown here is derived from an EMBL/GenBank/DDBJ whole genome shotgun (WGS) entry which is preliminary data.</text>
</comment>
<name>A0AAV8PTW0_ENSVE</name>
<evidence type="ECO:0008006" key="4">
    <source>
        <dbReference type="Google" id="ProtNLM"/>
    </source>
</evidence>
<sequence>MLLPVVKLGSLALRTLSKPIASRLKQQAGNYPKFREYIIGLAQANHRFTTTIQRRLYGQATDVKIRPLNEEKAVQAATDLIGELFVFSVAGAAIIFEVQRSARSEARKEELRRQELEAMKQKEQELAKELELLRVKLHELEHLARGRGLLSIFGVTQGQESLKSIV</sequence>